<feature type="compositionally biased region" description="Basic and acidic residues" evidence="1">
    <location>
        <begin position="38"/>
        <end position="47"/>
    </location>
</feature>
<organism evidence="2 3">
    <name type="scientific">Candidatus Brocadia sinica JPN1</name>
    <dbReference type="NCBI Taxonomy" id="1197129"/>
    <lineage>
        <taxon>Bacteria</taxon>
        <taxon>Pseudomonadati</taxon>
        <taxon>Planctomycetota</taxon>
        <taxon>Candidatus Brocadiia</taxon>
        <taxon>Candidatus Brocadiales</taxon>
        <taxon>Candidatus Brocadiaceae</taxon>
        <taxon>Candidatus Brocadia</taxon>
    </lineage>
</organism>
<dbReference type="EMBL" id="BAFN01000001">
    <property type="protein sequence ID" value="GAN32847.1"/>
    <property type="molecule type" value="Genomic_DNA"/>
</dbReference>
<accession>A0ABQ0JVR5</accession>
<keyword evidence="3" id="KW-1185">Reference proteome</keyword>
<sequence length="59" mass="6810">MKRDRDVQCVKDVVYDGKDKCDENLGSQMSPKQYVSEGPDKKTESNKKYGIYSKASFRK</sequence>
<gene>
    <name evidence="2" type="ORF">BROSI_A1362</name>
</gene>
<reference evidence="3" key="1">
    <citation type="journal article" date="2015" name="Genome Announc.">
        <title>Draft Genome Sequence of an Anaerobic Ammonium-Oxidizing Bacterium, "Candidatus Brocadia sinica".</title>
        <authorList>
            <person name="Oshiki M."/>
            <person name="Shinyako-Hata K."/>
            <person name="Satoh H."/>
            <person name="Okabe S."/>
        </authorList>
    </citation>
    <scope>NUCLEOTIDE SEQUENCE [LARGE SCALE GENOMIC DNA]</scope>
    <source>
        <strain evidence="3">JPN1</strain>
    </source>
</reference>
<evidence type="ECO:0000313" key="3">
    <source>
        <dbReference type="Proteomes" id="UP000032309"/>
    </source>
</evidence>
<name>A0ABQ0JVR5_9BACT</name>
<proteinExistence type="predicted"/>
<dbReference type="Proteomes" id="UP000032309">
    <property type="component" value="Unassembled WGS sequence"/>
</dbReference>
<protein>
    <submittedName>
        <fullName evidence="2">Glutamate decarboxylase and related PLP-dependent proteins</fullName>
    </submittedName>
</protein>
<evidence type="ECO:0000256" key="1">
    <source>
        <dbReference type="SAM" id="MobiDB-lite"/>
    </source>
</evidence>
<comment type="caution">
    <text evidence="2">The sequence shown here is derived from an EMBL/GenBank/DDBJ whole genome shotgun (WGS) entry which is preliminary data.</text>
</comment>
<feature type="region of interest" description="Disordered" evidence="1">
    <location>
        <begin position="20"/>
        <end position="59"/>
    </location>
</feature>
<evidence type="ECO:0000313" key="2">
    <source>
        <dbReference type="EMBL" id="GAN32847.1"/>
    </source>
</evidence>